<protein>
    <submittedName>
        <fullName evidence="1">Uncharacterized protein</fullName>
    </submittedName>
</protein>
<reference evidence="1" key="2">
    <citation type="submission" date="2024-05" db="EMBL/GenBank/DDBJ databases">
        <authorList>
            <person name="Matrishin C.B."/>
            <person name="Kauffman K.M."/>
        </authorList>
    </citation>
    <scope>NUCLEOTIDE SEQUENCE</scope>
</reference>
<accession>A0AAT9JBW7</accession>
<reference evidence="1" key="1">
    <citation type="journal article" date="2023" name="Microbiome">
        <title>Phages are unrecognized players in the ecology of the oral pathogen Porphyromonas gingivalis.</title>
        <authorList>
            <person name="Matrishin C.B."/>
            <person name="Haase E.M."/>
            <person name="Dewhirst F.E."/>
            <person name="Mark Welch J.L."/>
            <person name="Miranda-Sanchez F."/>
            <person name="Chen T."/>
            <person name="MacFarland D.C."/>
            <person name="Kauffman K.M."/>
        </authorList>
    </citation>
    <scope>NUCLEOTIDE SEQUENCE</scope>
</reference>
<organism evidence="1">
    <name type="scientific">Porphyromonas phage phage018a_AFR5B1</name>
    <dbReference type="NCBI Taxonomy" id="3154108"/>
    <lineage>
        <taxon>Viruses</taxon>
        <taxon>Duplodnaviria</taxon>
        <taxon>Heunggongvirae</taxon>
        <taxon>Uroviricota</taxon>
        <taxon>Caudoviricetes</taxon>
        <taxon>Nixviridae</taxon>
        <taxon>Dewhirstvirus</taxon>
        <taxon>Dewhirstvirus pging00L</taxon>
    </lineage>
</organism>
<sequence length="33" mass="3785">MKNSCPLLTCRSMWTRSASAFPLQRRMTPPTSK</sequence>
<evidence type="ECO:0000313" key="1">
    <source>
        <dbReference type="EMBL" id="DBA55465.1"/>
    </source>
</evidence>
<proteinExistence type="predicted"/>
<name>A0AAT9JBW7_9CAUD</name>
<dbReference type="EMBL" id="BK068099">
    <property type="protein sequence ID" value="DBA55465.1"/>
    <property type="molecule type" value="Genomic_DNA"/>
</dbReference>